<dbReference type="Pfam" id="PF00476">
    <property type="entry name" value="DNA_pol_A"/>
    <property type="match status" value="1"/>
</dbReference>
<dbReference type="InterPro" id="IPR036279">
    <property type="entry name" value="5-3_exonuclease_C_sf"/>
</dbReference>
<reference evidence="21" key="1">
    <citation type="submission" date="2016-10" db="EMBL/GenBank/DDBJ databases">
        <authorList>
            <person name="Varghese N."/>
            <person name="Submissions S."/>
        </authorList>
    </citation>
    <scope>NUCLEOTIDE SEQUENCE [LARGE SCALE GENOMIC DNA]</scope>
    <source>
        <strain evidence="21">Z-7934</strain>
    </source>
</reference>
<dbReference type="SMART" id="SM00279">
    <property type="entry name" value="HhH2"/>
    <property type="match status" value="1"/>
</dbReference>
<keyword evidence="21" id="KW-1185">Reference proteome</keyword>
<dbReference type="InterPro" id="IPR036397">
    <property type="entry name" value="RNaseH_sf"/>
</dbReference>
<dbReference type="CDD" id="cd06140">
    <property type="entry name" value="DNA_polA_I_Bacillus_like_exo"/>
    <property type="match status" value="1"/>
</dbReference>
<accession>A0A1I3B700</accession>
<dbReference type="CDD" id="cd08637">
    <property type="entry name" value="DNA_pol_A_pol_I_C"/>
    <property type="match status" value="1"/>
</dbReference>
<keyword evidence="12 16" id="KW-0238">DNA-binding</keyword>
<dbReference type="Pfam" id="PF02739">
    <property type="entry name" value="5_3_exonuc_N"/>
    <property type="match status" value="1"/>
</dbReference>
<dbReference type="GO" id="GO:0008409">
    <property type="term" value="F:5'-3' exonuclease activity"/>
    <property type="evidence" value="ECO:0007669"/>
    <property type="project" value="UniProtKB-UniRule"/>
</dbReference>
<feature type="domain" description="5'-3' exonuclease" evidence="18">
    <location>
        <begin position="4"/>
        <end position="263"/>
    </location>
</feature>
<evidence type="ECO:0000256" key="16">
    <source>
        <dbReference type="RuleBase" id="RU004460"/>
    </source>
</evidence>
<keyword evidence="13 16" id="KW-0234">DNA repair</keyword>
<keyword evidence="7" id="KW-0540">Nuclease</keyword>
<dbReference type="PROSITE" id="PS00447">
    <property type="entry name" value="DNA_POLYMERASE_A"/>
    <property type="match status" value="1"/>
</dbReference>
<dbReference type="InterPro" id="IPR001098">
    <property type="entry name" value="DNA-dir_DNA_pol_A_palm_dom"/>
</dbReference>
<dbReference type="InterPro" id="IPR012337">
    <property type="entry name" value="RNaseH-like_sf"/>
</dbReference>
<evidence type="ECO:0000256" key="17">
    <source>
        <dbReference type="SAM" id="Coils"/>
    </source>
</evidence>
<evidence type="ECO:0000256" key="2">
    <source>
        <dbReference type="ARBA" id="ARBA00012417"/>
    </source>
</evidence>
<dbReference type="InterPro" id="IPR018320">
    <property type="entry name" value="DNA_polymerase_1"/>
</dbReference>
<dbReference type="NCBIfam" id="NF004397">
    <property type="entry name" value="PRK05755.1"/>
    <property type="match status" value="1"/>
</dbReference>
<dbReference type="GO" id="GO:0006302">
    <property type="term" value="P:double-strand break repair"/>
    <property type="evidence" value="ECO:0007669"/>
    <property type="project" value="TreeGrafter"/>
</dbReference>
<dbReference type="InterPro" id="IPR043502">
    <property type="entry name" value="DNA/RNA_pol_sf"/>
</dbReference>
<dbReference type="GO" id="GO:0003677">
    <property type="term" value="F:DNA binding"/>
    <property type="evidence" value="ECO:0007669"/>
    <property type="project" value="UniProtKB-UniRule"/>
</dbReference>
<dbReference type="Proteomes" id="UP000199287">
    <property type="component" value="Unassembled WGS sequence"/>
</dbReference>
<evidence type="ECO:0000256" key="3">
    <source>
        <dbReference type="ARBA" id="ARBA00020311"/>
    </source>
</evidence>
<keyword evidence="4 16" id="KW-0808">Transferase</keyword>
<dbReference type="PANTHER" id="PTHR10133">
    <property type="entry name" value="DNA POLYMERASE I"/>
    <property type="match status" value="1"/>
</dbReference>
<keyword evidence="6 16" id="KW-0235">DNA replication</keyword>
<dbReference type="SUPFAM" id="SSF56672">
    <property type="entry name" value="DNA/RNA polymerases"/>
    <property type="match status" value="1"/>
</dbReference>
<evidence type="ECO:0000256" key="15">
    <source>
        <dbReference type="NCBIfam" id="TIGR00593"/>
    </source>
</evidence>
<evidence type="ECO:0000256" key="4">
    <source>
        <dbReference type="ARBA" id="ARBA00022679"/>
    </source>
</evidence>
<dbReference type="InterPro" id="IPR002298">
    <property type="entry name" value="DNA_polymerase_A"/>
</dbReference>
<dbReference type="InterPro" id="IPR020045">
    <property type="entry name" value="DNA_polI_H3TH"/>
</dbReference>
<evidence type="ECO:0000256" key="8">
    <source>
        <dbReference type="ARBA" id="ARBA00022763"/>
    </source>
</evidence>
<dbReference type="Gene3D" id="3.30.70.370">
    <property type="match status" value="1"/>
</dbReference>
<dbReference type="FunFam" id="1.10.150.20:FF:000002">
    <property type="entry name" value="DNA polymerase I"/>
    <property type="match status" value="1"/>
</dbReference>
<sequence>MTNKKMLIIDGNSLVNRAFYALPPLTNREGMHTNGIYGFLTMLFKVQEEIMPDYITVAFDLKAPTFRHKKYTDYKAGRKKMPEELAEQIEPLKEILDALGIYRMELEGFEADDLIGTVAKIAESDGCHTYIVSGDKDVLQLASDKTTLMITKKGISNIEKYDPARIVEDFEIPVERMIDLKGLMGDKSDNIPGIPGVGIKTATKLVKEFGSIENIINQQEAISNKKLQEKVSEYQEQLILSKKLATIETGVPIELLLEEMTPKSMKHSKLLDLFRQYEFNTLLDKVLTDERSNSAGKEKELLSQITSLETLEKISKQVEKGENLYFYSLSNNEHAPNNEAVAIGFMLDNKEASGWIHYKDDEESLEMKRLIEKWLTEFNITKITHDLKKESSYLMNKGKEVSEPYFDIMLADYLINPSKSSYQLVDMAAQYEGLELEEPDEWLGKGKKKKQIQDMEESKMAELLSDTVYFIHRCYPTFKEKLKEEKLEELYYQVELPLTEVLASMEKEGIGADPQYLEILRDKFDENIRKNKASIFESAGVEFNINSPKQLGEVLFEKLKLPPIKKTKTGFSTNAEVLEKLKEKHQVIPLILEYRQLSKIKSTYIDGLGAILNQEKERIYSTFHQATTATGRISSSEPNLQNIPVKTETGRQLRKVFVARRGYQFIDADYSQIELRIMAHLSNDEGMLKAFLEESDIHTRTAAQIFNTLEEDVTSIMRSKAKAVNFGIIYGISDYGLATNLNITRNEAQSYIQEYFEQYPGVKKYVNEMIQEGAKEGAVRTLMNRIRYIPEIHSKNFNQRSFGERLAMNTPIQGTAADIIKIAMVKVYKKLREGGYKAKIILQVHDELIIEAPEEEVEEVSNILKKEMENTMTLKVPLKVDLSVAKNWYDAK</sequence>
<dbReference type="Pfam" id="PF22619">
    <property type="entry name" value="DNA_polI_exo1"/>
    <property type="match status" value="1"/>
</dbReference>
<dbReference type="RefSeq" id="WP_093369571.1">
    <property type="nucleotide sequence ID" value="NZ_FOQA01000001.1"/>
</dbReference>
<dbReference type="InterPro" id="IPR020046">
    <property type="entry name" value="5-3_exonucl_a-hlix_arch_N"/>
</dbReference>
<keyword evidence="11 16" id="KW-0239">DNA-directed DNA polymerase</keyword>
<feature type="coiled-coil region" evidence="17">
    <location>
        <begin position="217"/>
        <end position="244"/>
    </location>
</feature>
<protein>
    <recommendedName>
        <fullName evidence="3 15">DNA polymerase I</fullName>
        <ecNumber evidence="2 15">2.7.7.7</ecNumber>
    </recommendedName>
</protein>
<dbReference type="FunFam" id="1.10.150.20:FF:000003">
    <property type="entry name" value="DNA polymerase I"/>
    <property type="match status" value="1"/>
</dbReference>
<evidence type="ECO:0000256" key="5">
    <source>
        <dbReference type="ARBA" id="ARBA00022695"/>
    </source>
</evidence>
<dbReference type="FunFam" id="3.40.50.1010:FF:000001">
    <property type="entry name" value="DNA polymerase I"/>
    <property type="match status" value="1"/>
</dbReference>
<dbReference type="Gene3D" id="1.10.150.20">
    <property type="entry name" value="5' to 3' exonuclease, C-terminal subdomain"/>
    <property type="match status" value="2"/>
</dbReference>
<keyword evidence="5 16" id="KW-0548">Nucleotidyltransferase</keyword>
<dbReference type="CDD" id="cd09898">
    <property type="entry name" value="H3TH_53EXO"/>
    <property type="match status" value="1"/>
</dbReference>
<dbReference type="SMART" id="SM00482">
    <property type="entry name" value="POLAc"/>
    <property type="match status" value="1"/>
</dbReference>
<dbReference type="SUPFAM" id="SSF53098">
    <property type="entry name" value="Ribonuclease H-like"/>
    <property type="match status" value="1"/>
</dbReference>
<proteinExistence type="inferred from homology"/>
<dbReference type="CDD" id="cd09859">
    <property type="entry name" value="PIN_53EXO"/>
    <property type="match status" value="1"/>
</dbReference>
<comment type="similarity">
    <text evidence="1 16">Belongs to the DNA polymerase type-A family.</text>
</comment>
<dbReference type="EMBL" id="FOQA01000001">
    <property type="protein sequence ID" value="SFH57990.1"/>
    <property type="molecule type" value="Genomic_DNA"/>
</dbReference>
<dbReference type="PRINTS" id="PR00868">
    <property type="entry name" value="DNAPOLI"/>
</dbReference>
<dbReference type="Gene3D" id="1.20.1060.10">
    <property type="entry name" value="Taq DNA Polymerase, Chain T, domain 4"/>
    <property type="match status" value="1"/>
</dbReference>
<dbReference type="SUPFAM" id="SSF88723">
    <property type="entry name" value="PIN domain-like"/>
    <property type="match status" value="1"/>
</dbReference>
<dbReference type="EC" id="2.7.7.7" evidence="2 15"/>
<dbReference type="InterPro" id="IPR054690">
    <property type="entry name" value="DNA_polI_exonuclease"/>
</dbReference>
<evidence type="ECO:0000259" key="18">
    <source>
        <dbReference type="SMART" id="SM00475"/>
    </source>
</evidence>
<evidence type="ECO:0000256" key="10">
    <source>
        <dbReference type="ARBA" id="ARBA00022839"/>
    </source>
</evidence>
<comment type="function">
    <text evidence="16">In addition to polymerase activity, this DNA polymerase exhibits 5'-3' exonuclease activity.</text>
</comment>
<dbReference type="STRING" id="69895.SAMN05192551_101624"/>
<keyword evidence="10 16" id="KW-0269">Exonuclease</keyword>
<evidence type="ECO:0000259" key="19">
    <source>
        <dbReference type="SMART" id="SM00482"/>
    </source>
</evidence>
<keyword evidence="17" id="KW-0175">Coiled coil</keyword>
<evidence type="ECO:0000256" key="1">
    <source>
        <dbReference type="ARBA" id="ARBA00007705"/>
    </source>
</evidence>
<dbReference type="Gene3D" id="3.40.50.1010">
    <property type="entry name" value="5'-nuclease"/>
    <property type="match status" value="1"/>
</dbReference>
<organism evidence="20 21">
    <name type="scientific">Tindallia magadiensis</name>
    <dbReference type="NCBI Taxonomy" id="69895"/>
    <lineage>
        <taxon>Bacteria</taxon>
        <taxon>Bacillati</taxon>
        <taxon>Bacillota</taxon>
        <taxon>Clostridia</taxon>
        <taxon>Peptostreptococcales</taxon>
        <taxon>Tindalliaceae</taxon>
        <taxon>Tindallia</taxon>
    </lineage>
</organism>
<evidence type="ECO:0000256" key="11">
    <source>
        <dbReference type="ARBA" id="ARBA00022932"/>
    </source>
</evidence>
<dbReference type="InterPro" id="IPR019760">
    <property type="entry name" value="DNA-dir_DNA_pol_A_CS"/>
</dbReference>
<name>A0A1I3B700_9FIRM</name>
<dbReference type="OrthoDB" id="9806424at2"/>
<feature type="domain" description="DNA-directed DNA polymerase family A palm" evidence="19">
    <location>
        <begin position="650"/>
        <end position="856"/>
    </location>
</feature>
<dbReference type="InterPro" id="IPR029060">
    <property type="entry name" value="PIN-like_dom_sf"/>
</dbReference>
<evidence type="ECO:0000256" key="7">
    <source>
        <dbReference type="ARBA" id="ARBA00022722"/>
    </source>
</evidence>
<dbReference type="SUPFAM" id="SSF47807">
    <property type="entry name" value="5' to 3' exonuclease, C-terminal subdomain"/>
    <property type="match status" value="1"/>
</dbReference>
<dbReference type="SMART" id="SM00475">
    <property type="entry name" value="53EXOc"/>
    <property type="match status" value="1"/>
</dbReference>
<dbReference type="GO" id="GO:0003887">
    <property type="term" value="F:DNA-directed DNA polymerase activity"/>
    <property type="evidence" value="ECO:0007669"/>
    <property type="project" value="UniProtKB-UniRule"/>
</dbReference>
<gene>
    <name evidence="16" type="primary">polA</name>
    <name evidence="20" type="ORF">SAMN05192551_101624</name>
</gene>
<comment type="subunit">
    <text evidence="16">Single-chain monomer with multiple functions.</text>
</comment>
<dbReference type="Pfam" id="PF01367">
    <property type="entry name" value="5_3_exonuc"/>
    <property type="match status" value="1"/>
</dbReference>
<dbReference type="FunFam" id="1.20.1060.10:FF:000001">
    <property type="entry name" value="DNA polymerase I"/>
    <property type="match status" value="1"/>
</dbReference>
<evidence type="ECO:0000256" key="9">
    <source>
        <dbReference type="ARBA" id="ARBA00022801"/>
    </source>
</evidence>
<dbReference type="PANTHER" id="PTHR10133:SF27">
    <property type="entry name" value="DNA POLYMERASE NU"/>
    <property type="match status" value="1"/>
</dbReference>
<comment type="catalytic activity">
    <reaction evidence="14 16">
        <text>DNA(n) + a 2'-deoxyribonucleoside 5'-triphosphate = DNA(n+1) + diphosphate</text>
        <dbReference type="Rhea" id="RHEA:22508"/>
        <dbReference type="Rhea" id="RHEA-COMP:17339"/>
        <dbReference type="Rhea" id="RHEA-COMP:17340"/>
        <dbReference type="ChEBI" id="CHEBI:33019"/>
        <dbReference type="ChEBI" id="CHEBI:61560"/>
        <dbReference type="ChEBI" id="CHEBI:173112"/>
        <dbReference type="EC" id="2.7.7.7"/>
    </reaction>
</comment>
<dbReference type="GO" id="GO:0006261">
    <property type="term" value="P:DNA-templated DNA replication"/>
    <property type="evidence" value="ECO:0007669"/>
    <property type="project" value="UniProtKB-UniRule"/>
</dbReference>
<dbReference type="InterPro" id="IPR008918">
    <property type="entry name" value="HhH2"/>
</dbReference>
<dbReference type="NCBIfam" id="TIGR00593">
    <property type="entry name" value="pola"/>
    <property type="match status" value="1"/>
</dbReference>
<dbReference type="InterPro" id="IPR002421">
    <property type="entry name" value="5-3_exonuclease"/>
</dbReference>
<evidence type="ECO:0000313" key="21">
    <source>
        <dbReference type="Proteomes" id="UP000199287"/>
    </source>
</evidence>
<evidence type="ECO:0000313" key="20">
    <source>
        <dbReference type="EMBL" id="SFH57990.1"/>
    </source>
</evidence>
<evidence type="ECO:0000256" key="14">
    <source>
        <dbReference type="ARBA" id="ARBA00049244"/>
    </source>
</evidence>
<evidence type="ECO:0000256" key="13">
    <source>
        <dbReference type="ARBA" id="ARBA00023204"/>
    </source>
</evidence>
<dbReference type="Gene3D" id="3.30.420.10">
    <property type="entry name" value="Ribonuclease H-like superfamily/Ribonuclease H"/>
    <property type="match status" value="1"/>
</dbReference>
<keyword evidence="8 16" id="KW-0227">DNA damage</keyword>
<keyword evidence="9 16" id="KW-0378">Hydrolase</keyword>
<evidence type="ECO:0000256" key="6">
    <source>
        <dbReference type="ARBA" id="ARBA00022705"/>
    </source>
</evidence>
<dbReference type="AlphaFoldDB" id="A0A1I3B700"/>
<evidence type="ECO:0000256" key="12">
    <source>
        <dbReference type="ARBA" id="ARBA00023125"/>
    </source>
</evidence>